<dbReference type="PROSITE" id="PS50297">
    <property type="entry name" value="ANK_REP_REGION"/>
    <property type="match status" value="3"/>
</dbReference>
<evidence type="ECO:0000313" key="5">
    <source>
        <dbReference type="EMBL" id="CDO96524.1"/>
    </source>
</evidence>
<proteinExistence type="predicted"/>
<evidence type="ECO:0000256" key="1">
    <source>
        <dbReference type="ARBA" id="ARBA00022737"/>
    </source>
</evidence>
<feature type="repeat" description="ANK" evidence="3">
    <location>
        <begin position="39"/>
        <end position="71"/>
    </location>
</feature>
<dbReference type="InterPro" id="IPR036770">
    <property type="entry name" value="Ankyrin_rpt-contain_sf"/>
</dbReference>
<feature type="region of interest" description="Disordered" evidence="4">
    <location>
        <begin position="307"/>
        <end position="354"/>
    </location>
</feature>
<evidence type="ECO:0000256" key="2">
    <source>
        <dbReference type="ARBA" id="ARBA00023043"/>
    </source>
</evidence>
<evidence type="ECO:0000256" key="4">
    <source>
        <dbReference type="SAM" id="MobiDB-lite"/>
    </source>
</evidence>
<feature type="repeat" description="ANK" evidence="3">
    <location>
        <begin position="111"/>
        <end position="143"/>
    </location>
</feature>
<dbReference type="InterPro" id="IPR002110">
    <property type="entry name" value="Ankyrin_rpt"/>
</dbReference>
<keyword evidence="1" id="KW-0677">Repeat</keyword>
<dbReference type="SUPFAM" id="SSF48403">
    <property type="entry name" value="Ankyrin repeat"/>
    <property type="match status" value="1"/>
</dbReference>
<organism evidence="5 6">
    <name type="scientific">Kluyveromyces dobzhanskii CBS 2104</name>
    <dbReference type="NCBI Taxonomy" id="1427455"/>
    <lineage>
        <taxon>Eukaryota</taxon>
        <taxon>Fungi</taxon>
        <taxon>Dikarya</taxon>
        <taxon>Ascomycota</taxon>
        <taxon>Saccharomycotina</taxon>
        <taxon>Saccharomycetes</taxon>
        <taxon>Saccharomycetales</taxon>
        <taxon>Saccharomycetaceae</taxon>
        <taxon>Kluyveromyces</taxon>
    </lineage>
</organism>
<dbReference type="PROSITE" id="PS50088">
    <property type="entry name" value="ANK_REPEAT"/>
    <property type="match status" value="4"/>
</dbReference>
<keyword evidence="2 3" id="KW-0040">ANK repeat</keyword>
<evidence type="ECO:0000313" key="6">
    <source>
        <dbReference type="Proteomes" id="UP000031516"/>
    </source>
</evidence>
<dbReference type="Gene3D" id="1.25.40.20">
    <property type="entry name" value="Ankyrin repeat-containing domain"/>
    <property type="match status" value="1"/>
</dbReference>
<evidence type="ECO:0000256" key="3">
    <source>
        <dbReference type="PROSITE-ProRule" id="PRU00023"/>
    </source>
</evidence>
<feature type="compositionally biased region" description="Low complexity" evidence="4">
    <location>
        <begin position="324"/>
        <end position="335"/>
    </location>
</feature>
<dbReference type="EMBL" id="CCBQ010000047">
    <property type="protein sequence ID" value="CDO96524.1"/>
    <property type="molecule type" value="Genomic_DNA"/>
</dbReference>
<dbReference type="PANTHER" id="PTHR24201">
    <property type="entry name" value="ANK_REP_REGION DOMAIN-CONTAINING PROTEIN"/>
    <property type="match status" value="1"/>
</dbReference>
<reference evidence="5 6" key="1">
    <citation type="submission" date="2014-03" db="EMBL/GenBank/DDBJ databases">
        <title>The genome of Kluyveromyces dobzhanskii.</title>
        <authorList>
            <person name="Nystedt B."/>
            <person name="Astrom S."/>
        </authorList>
    </citation>
    <scope>NUCLEOTIDE SEQUENCE [LARGE SCALE GENOMIC DNA]</scope>
    <source>
        <strain evidence="5 6">CBS 2104</strain>
    </source>
</reference>
<feature type="compositionally biased region" description="Low complexity" evidence="4">
    <location>
        <begin position="231"/>
        <end position="249"/>
    </location>
</feature>
<name>A0A0A8LDM5_9SACH</name>
<keyword evidence="6" id="KW-1185">Reference proteome</keyword>
<dbReference type="InterPro" id="IPR050776">
    <property type="entry name" value="Ank_Repeat/CDKN_Inhibitor"/>
</dbReference>
<dbReference type="OrthoDB" id="823504at2759"/>
<dbReference type="Pfam" id="PF12796">
    <property type="entry name" value="Ank_2"/>
    <property type="match status" value="2"/>
</dbReference>
<dbReference type="SMART" id="SM00248">
    <property type="entry name" value="ANK"/>
    <property type="match status" value="4"/>
</dbReference>
<accession>A0A0A8LDM5</accession>
<feature type="repeat" description="ANK" evidence="3">
    <location>
        <begin position="144"/>
        <end position="170"/>
    </location>
</feature>
<sequence length="354" mass="38134">MIPEPRIRLREGIIEGKLGVVRRILKRWPELLENIDSRNGWSSLHYAASGGRYLICRHLIQLGHDSTAMLKTYDGDTCIHLAITKGDEQTVHLLLQHFLEEGLNLRSSGARRWAPIHIACRSNHFRCLALLLQCGADVMLEDEEGNTGLHVAMEYGASHCLPVLLESGGEKLAAVENHMRIKAREVAKSDETLKKFDQFAAAATKTGGTNTGGNGAVVFKGFSDITDTDTDTNTNTGTNTSNNTAAPAADLANGEIAARKPFANRHSVPNTPELRDTHNIKDLNDFLSSPGSTAGSSIAAFETPVITASSQFGPGGGDPESPRVPESPSVPPTSRLLNVAITRVRRGEDGAEAE</sequence>
<comment type="caution">
    <text evidence="5">The sequence shown here is derived from an EMBL/GenBank/DDBJ whole genome shotgun (WGS) entry which is preliminary data.</text>
</comment>
<feature type="region of interest" description="Disordered" evidence="4">
    <location>
        <begin position="230"/>
        <end position="249"/>
    </location>
</feature>
<dbReference type="Proteomes" id="UP000031516">
    <property type="component" value="Unassembled WGS sequence"/>
</dbReference>
<feature type="region of interest" description="Disordered" evidence="4">
    <location>
        <begin position="260"/>
        <end position="279"/>
    </location>
</feature>
<feature type="repeat" description="ANK" evidence="3">
    <location>
        <begin position="74"/>
        <end position="110"/>
    </location>
</feature>
<gene>
    <name evidence="5" type="ORF">KLDO_g4724</name>
</gene>
<feature type="compositionally biased region" description="Basic and acidic residues" evidence="4">
    <location>
        <begin position="345"/>
        <end position="354"/>
    </location>
</feature>
<protein>
    <submittedName>
        <fullName evidence="5">WGS project CCBQ000000000 data, contig 00058</fullName>
    </submittedName>
</protein>
<dbReference type="AlphaFoldDB" id="A0A0A8LDM5"/>